<sequence>MSKPLSVATKIALAGSNTIPCVGFGVYQSGTGKETQDAVKWALEAGYRHIDTATIYRNEGDVGIALKNSQIPREEVFVTTKLHQRDQGFDSAKAALETSLAKLQLSYVDLYLIHSPLPGKERRLASWKALEELHRAGKAKHIGVSNYGVKHLEELMAHCEIKPVVNQVEITPYLQRQDIVDYCKKHGILIESYSPLTQGIKLQDKPLVAVAENHKKTTSQVLIRWAIQKGYVPLPKSVTKSRIISNADVFDFTLNDEDMAALDALDEHLVTEWDPTICE</sequence>
<dbReference type="EMBL" id="MCGE01000012">
    <property type="protein sequence ID" value="ORZ15919.1"/>
    <property type="molecule type" value="Genomic_DNA"/>
</dbReference>
<accession>A0A1X2IGG1</accession>
<protein>
    <submittedName>
        <fullName evidence="7">2,5-didehydrogluconate reductase</fullName>
    </submittedName>
</protein>
<dbReference type="SUPFAM" id="SSF51430">
    <property type="entry name" value="NAD(P)-linked oxidoreductase"/>
    <property type="match status" value="1"/>
</dbReference>
<dbReference type="FunFam" id="3.20.20.100:FF:000015">
    <property type="entry name" value="Oxidoreductase, aldo/keto reductase family"/>
    <property type="match status" value="1"/>
</dbReference>
<dbReference type="InterPro" id="IPR023210">
    <property type="entry name" value="NADP_OxRdtase_dom"/>
</dbReference>
<evidence type="ECO:0000256" key="5">
    <source>
        <dbReference type="PIRSR" id="PIRSR000097-3"/>
    </source>
</evidence>
<dbReference type="AlphaFoldDB" id="A0A1X2IGG1"/>
<dbReference type="STRING" id="90262.A0A1X2IGG1"/>
<dbReference type="GO" id="GO:0034599">
    <property type="term" value="P:cellular response to oxidative stress"/>
    <property type="evidence" value="ECO:0007669"/>
    <property type="project" value="EnsemblFungi"/>
</dbReference>
<dbReference type="PROSITE" id="PS00798">
    <property type="entry name" value="ALDOKETO_REDUCTASE_1"/>
    <property type="match status" value="1"/>
</dbReference>
<dbReference type="PANTHER" id="PTHR43827">
    <property type="entry name" value="2,5-DIKETO-D-GLUCONIC ACID REDUCTASE"/>
    <property type="match status" value="1"/>
</dbReference>
<dbReference type="Proteomes" id="UP000193560">
    <property type="component" value="Unassembled WGS sequence"/>
</dbReference>
<dbReference type="Pfam" id="PF00248">
    <property type="entry name" value="Aldo_ket_red"/>
    <property type="match status" value="1"/>
</dbReference>
<comment type="similarity">
    <text evidence="1">Belongs to the aldo/keto reductase family.</text>
</comment>
<comment type="caution">
    <text evidence="7">The sequence shown here is derived from an EMBL/GenBank/DDBJ whole genome shotgun (WGS) entry which is preliminary data.</text>
</comment>
<dbReference type="GO" id="GO:0004032">
    <property type="term" value="F:aldose reductase (NADPH) activity"/>
    <property type="evidence" value="ECO:0007669"/>
    <property type="project" value="EnsemblFungi"/>
</dbReference>
<dbReference type="InterPro" id="IPR018170">
    <property type="entry name" value="Aldo/ket_reductase_CS"/>
</dbReference>
<dbReference type="PIRSF" id="PIRSF000097">
    <property type="entry name" value="AKR"/>
    <property type="match status" value="1"/>
</dbReference>
<evidence type="ECO:0000256" key="1">
    <source>
        <dbReference type="ARBA" id="ARBA00007905"/>
    </source>
</evidence>
<evidence type="ECO:0000256" key="3">
    <source>
        <dbReference type="PIRSR" id="PIRSR000097-1"/>
    </source>
</evidence>
<evidence type="ECO:0000313" key="8">
    <source>
        <dbReference type="Proteomes" id="UP000193560"/>
    </source>
</evidence>
<evidence type="ECO:0000313" key="7">
    <source>
        <dbReference type="EMBL" id="ORZ15919.1"/>
    </source>
</evidence>
<evidence type="ECO:0000256" key="4">
    <source>
        <dbReference type="PIRSR" id="PIRSR000097-2"/>
    </source>
</evidence>
<organism evidence="7 8">
    <name type="scientific">Absidia repens</name>
    <dbReference type="NCBI Taxonomy" id="90262"/>
    <lineage>
        <taxon>Eukaryota</taxon>
        <taxon>Fungi</taxon>
        <taxon>Fungi incertae sedis</taxon>
        <taxon>Mucoromycota</taxon>
        <taxon>Mucoromycotina</taxon>
        <taxon>Mucoromycetes</taxon>
        <taxon>Mucorales</taxon>
        <taxon>Cunninghamellaceae</taxon>
        <taxon>Absidia</taxon>
    </lineage>
</organism>
<feature type="binding site" evidence="4">
    <location>
        <position position="114"/>
    </location>
    <ligand>
        <name>substrate</name>
    </ligand>
</feature>
<dbReference type="InterPro" id="IPR020471">
    <property type="entry name" value="AKR"/>
</dbReference>
<dbReference type="GO" id="GO:0042843">
    <property type="term" value="P:D-xylose catabolic process"/>
    <property type="evidence" value="ECO:0007669"/>
    <property type="project" value="EnsemblFungi"/>
</dbReference>
<feature type="active site" description="Proton donor" evidence="3">
    <location>
        <position position="56"/>
    </location>
</feature>
<dbReference type="InterPro" id="IPR036812">
    <property type="entry name" value="NAD(P)_OxRdtase_dom_sf"/>
</dbReference>
<dbReference type="PANTHER" id="PTHR43827:SF13">
    <property type="entry name" value="ALDO_KETO REDUCTASE FAMILY PROTEIN"/>
    <property type="match status" value="1"/>
</dbReference>
<dbReference type="CDD" id="cd19071">
    <property type="entry name" value="AKR_AKR1-5-like"/>
    <property type="match status" value="1"/>
</dbReference>
<dbReference type="PRINTS" id="PR00069">
    <property type="entry name" value="ALDKETRDTASE"/>
</dbReference>
<dbReference type="GO" id="GO:0019568">
    <property type="term" value="P:arabinose catabolic process"/>
    <property type="evidence" value="ECO:0007669"/>
    <property type="project" value="EnsemblFungi"/>
</dbReference>
<dbReference type="Gene3D" id="3.20.20.100">
    <property type="entry name" value="NADP-dependent oxidoreductase domain"/>
    <property type="match status" value="1"/>
</dbReference>
<evidence type="ECO:0000259" key="6">
    <source>
        <dbReference type="Pfam" id="PF00248"/>
    </source>
</evidence>
<keyword evidence="2" id="KW-0560">Oxidoreductase</keyword>
<dbReference type="PROSITE" id="PS00063">
    <property type="entry name" value="ALDOKETO_REDUCTASE_3"/>
    <property type="match status" value="1"/>
</dbReference>
<feature type="domain" description="NADP-dependent oxidoreductase" evidence="6">
    <location>
        <begin position="23"/>
        <end position="267"/>
    </location>
</feature>
<reference evidence="7 8" key="1">
    <citation type="submission" date="2016-07" db="EMBL/GenBank/DDBJ databases">
        <title>Pervasive Adenine N6-methylation of Active Genes in Fungi.</title>
        <authorList>
            <consortium name="DOE Joint Genome Institute"/>
            <person name="Mondo S.J."/>
            <person name="Dannebaum R.O."/>
            <person name="Kuo R.C."/>
            <person name="Labutti K."/>
            <person name="Haridas S."/>
            <person name="Kuo A."/>
            <person name="Salamov A."/>
            <person name="Ahrendt S.R."/>
            <person name="Lipzen A."/>
            <person name="Sullivan W."/>
            <person name="Andreopoulos W.B."/>
            <person name="Clum A."/>
            <person name="Lindquist E."/>
            <person name="Daum C."/>
            <person name="Ramamoorthy G.K."/>
            <person name="Gryganskyi A."/>
            <person name="Culley D."/>
            <person name="Magnuson J.K."/>
            <person name="James T.Y."/>
            <person name="O'Malley M.A."/>
            <person name="Stajich J.E."/>
            <person name="Spatafora J.W."/>
            <person name="Visel A."/>
            <person name="Grigoriev I.V."/>
        </authorList>
    </citation>
    <scope>NUCLEOTIDE SEQUENCE [LARGE SCALE GENOMIC DNA]</scope>
    <source>
        <strain evidence="7 8">NRRL 1336</strain>
    </source>
</reference>
<keyword evidence="8" id="KW-1185">Reference proteome</keyword>
<dbReference type="OrthoDB" id="416253at2759"/>
<proteinExistence type="inferred from homology"/>
<dbReference type="PROSITE" id="PS00062">
    <property type="entry name" value="ALDOKETO_REDUCTASE_2"/>
    <property type="match status" value="1"/>
</dbReference>
<name>A0A1X2IGG1_9FUNG</name>
<feature type="site" description="Lowers pKa of active site Tyr" evidence="5">
    <location>
        <position position="81"/>
    </location>
</feature>
<evidence type="ECO:0000256" key="2">
    <source>
        <dbReference type="ARBA" id="ARBA00023002"/>
    </source>
</evidence>
<gene>
    <name evidence="7" type="ORF">BCR42DRAFT_352935</name>
</gene>